<dbReference type="InterPro" id="IPR044965">
    <property type="entry name" value="Glyco_hydro_17_plant"/>
</dbReference>
<comment type="similarity">
    <text evidence="2 6">Belongs to the glycosyl hydrolase 17 family.</text>
</comment>
<dbReference type="Gene3D" id="3.20.20.80">
    <property type="entry name" value="Glycosidases"/>
    <property type="match status" value="2"/>
</dbReference>
<sequence>MAKQSLSFFFIVLLLLLTTLSDKSMGQGVGINYGQIANNLPSPARVAVLLQSLNITRVKLYDADPNVLFSFSNSQVEFMIGLVDALYSAIKALGHSDIEVRISETGWPSKGDENEIGASPENAALYNGNLLRLVQQKKGTPAKQSVPIDVYVFALFNENLKPDPISERNYGLFYPDGKPVYNVGLQGFLPDIIYTSTATTIQILNLWRAVMGLAVAGLIFDKIRMR</sequence>
<dbReference type="AlphaFoldDB" id="A0ABD1ACA8"/>
<dbReference type="Proteomes" id="UP001558713">
    <property type="component" value="Unassembled WGS sequence"/>
</dbReference>
<keyword evidence="7" id="KW-1133">Transmembrane helix</keyword>
<protein>
    <recommendedName>
        <fullName evidence="3">glucan endo-1,3-beta-D-glucosidase</fullName>
        <ecNumber evidence="3">3.2.1.39</ecNumber>
    </recommendedName>
</protein>
<evidence type="ECO:0000313" key="9">
    <source>
        <dbReference type="EMBL" id="KAL1204128.1"/>
    </source>
</evidence>
<dbReference type="InterPro" id="IPR017853">
    <property type="entry name" value="GH"/>
</dbReference>
<gene>
    <name evidence="9" type="ORF">V5N11_026626</name>
</gene>
<dbReference type="SUPFAM" id="SSF51445">
    <property type="entry name" value="(Trans)glycosidases"/>
    <property type="match status" value="2"/>
</dbReference>
<dbReference type="EMBL" id="JBANAX010000546">
    <property type="protein sequence ID" value="KAL1204128.1"/>
    <property type="molecule type" value="Genomic_DNA"/>
</dbReference>
<feature type="signal peptide" evidence="8">
    <location>
        <begin position="1"/>
        <end position="21"/>
    </location>
</feature>
<evidence type="ECO:0000256" key="1">
    <source>
        <dbReference type="ARBA" id="ARBA00000382"/>
    </source>
</evidence>
<evidence type="ECO:0000256" key="2">
    <source>
        <dbReference type="ARBA" id="ARBA00008773"/>
    </source>
</evidence>
<name>A0ABD1ACA8_CARAN</name>
<evidence type="ECO:0000256" key="3">
    <source>
        <dbReference type="ARBA" id="ARBA00012780"/>
    </source>
</evidence>
<keyword evidence="10" id="KW-1185">Reference proteome</keyword>
<keyword evidence="4" id="KW-0378">Hydrolase</keyword>
<comment type="catalytic activity">
    <reaction evidence="1">
        <text>Hydrolysis of (1-&gt;3)-beta-D-glucosidic linkages in (1-&gt;3)-beta-D-glucans.</text>
        <dbReference type="EC" id="3.2.1.39"/>
    </reaction>
</comment>
<evidence type="ECO:0000313" key="10">
    <source>
        <dbReference type="Proteomes" id="UP001558713"/>
    </source>
</evidence>
<dbReference type="InterPro" id="IPR000490">
    <property type="entry name" value="Glyco_hydro_17"/>
</dbReference>
<keyword evidence="5" id="KW-0326">Glycosidase</keyword>
<feature type="transmembrane region" description="Helical" evidence="7">
    <location>
        <begin position="203"/>
        <end position="220"/>
    </location>
</feature>
<keyword evidence="8" id="KW-0732">Signal</keyword>
<keyword evidence="7" id="KW-0472">Membrane</keyword>
<evidence type="ECO:0000256" key="4">
    <source>
        <dbReference type="ARBA" id="ARBA00022801"/>
    </source>
</evidence>
<dbReference type="PANTHER" id="PTHR32227">
    <property type="entry name" value="GLUCAN ENDO-1,3-BETA-GLUCOSIDASE BG1-RELATED-RELATED"/>
    <property type="match status" value="1"/>
</dbReference>
<keyword evidence="7" id="KW-0812">Transmembrane</keyword>
<evidence type="ECO:0000256" key="5">
    <source>
        <dbReference type="ARBA" id="ARBA00023295"/>
    </source>
</evidence>
<dbReference type="Pfam" id="PF00332">
    <property type="entry name" value="Glyco_hydro_17"/>
    <property type="match status" value="1"/>
</dbReference>
<dbReference type="GO" id="GO:0042973">
    <property type="term" value="F:glucan endo-1,3-beta-D-glucosidase activity"/>
    <property type="evidence" value="ECO:0007669"/>
    <property type="project" value="UniProtKB-EC"/>
</dbReference>
<organism evidence="9 10">
    <name type="scientific">Cardamine amara subsp. amara</name>
    <dbReference type="NCBI Taxonomy" id="228776"/>
    <lineage>
        <taxon>Eukaryota</taxon>
        <taxon>Viridiplantae</taxon>
        <taxon>Streptophyta</taxon>
        <taxon>Embryophyta</taxon>
        <taxon>Tracheophyta</taxon>
        <taxon>Spermatophyta</taxon>
        <taxon>Magnoliopsida</taxon>
        <taxon>eudicotyledons</taxon>
        <taxon>Gunneridae</taxon>
        <taxon>Pentapetalae</taxon>
        <taxon>rosids</taxon>
        <taxon>malvids</taxon>
        <taxon>Brassicales</taxon>
        <taxon>Brassicaceae</taxon>
        <taxon>Cardamineae</taxon>
        <taxon>Cardamine</taxon>
    </lineage>
</organism>
<accession>A0ABD1ACA8</accession>
<proteinExistence type="inferred from homology"/>
<comment type="caution">
    <text evidence="9">The sequence shown here is derived from an EMBL/GenBank/DDBJ whole genome shotgun (WGS) entry which is preliminary data.</text>
</comment>
<evidence type="ECO:0000256" key="6">
    <source>
        <dbReference type="RuleBase" id="RU004335"/>
    </source>
</evidence>
<reference evidence="9 10" key="1">
    <citation type="submission" date="2024-04" db="EMBL/GenBank/DDBJ databases">
        <title>Genome assembly C_amara_ONT_v2.</title>
        <authorList>
            <person name="Yant L."/>
            <person name="Moore C."/>
            <person name="Slenker M."/>
        </authorList>
    </citation>
    <scope>NUCLEOTIDE SEQUENCE [LARGE SCALE GENOMIC DNA]</scope>
    <source>
        <tissue evidence="9">Leaf</tissue>
    </source>
</reference>
<evidence type="ECO:0000256" key="8">
    <source>
        <dbReference type="SAM" id="SignalP"/>
    </source>
</evidence>
<evidence type="ECO:0000256" key="7">
    <source>
        <dbReference type="SAM" id="Phobius"/>
    </source>
</evidence>
<feature type="chain" id="PRO_5044822812" description="glucan endo-1,3-beta-D-glucosidase" evidence="8">
    <location>
        <begin position="22"/>
        <end position="226"/>
    </location>
</feature>
<dbReference type="EC" id="3.2.1.39" evidence="3"/>